<dbReference type="AlphaFoldDB" id="A0AAN8Q0P6"/>
<proteinExistence type="predicted"/>
<comment type="caution">
    <text evidence="1">The sequence shown here is derived from an EMBL/GenBank/DDBJ whole genome shotgun (WGS) entry which is preliminary data.</text>
</comment>
<keyword evidence="2" id="KW-1185">Reference proteome</keyword>
<gene>
    <name evidence="1" type="ORF">SNE40_010828</name>
</gene>
<reference evidence="1 2" key="1">
    <citation type="submission" date="2024-01" db="EMBL/GenBank/DDBJ databases">
        <title>The genome of the rayed Mediterranean limpet Patella caerulea (Linnaeus, 1758).</title>
        <authorList>
            <person name="Anh-Thu Weber A."/>
            <person name="Halstead-Nussloch G."/>
        </authorList>
    </citation>
    <scope>NUCLEOTIDE SEQUENCE [LARGE SCALE GENOMIC DNA]</scope>
    <source>
        <strain evidence="1">AATW-2023a</strain>
        <tissue evidence="1">Whole specimen</tissue>
    </source>
</reference>
<sequence>MTAHCSANKKGYGSIWHEGQNGRTGNDIASSVMKVLDAAVEENSHDPRVEHITLWSDSCVPQNRNSILSTAIKVFLKAHLQVQTIEHKFCQPGHSSIQEVDNLHSQIEAVCSKSEMYSPVGLVRMLKMVRRVKPLKLTQLRSDDFKDFSAISRQAQH</sequence>
<protein>
    <submittedName>
        <fullName evidence="1">Uncharacterized protein</fullName>
    </submittedName>
</protein>
<name>A0AAN8Q0P6_PATCE</name>
<accession>A0AAN8Q0P6</accession>
<evidence type="ECO:0000313" key="2">
    <source>
        <dbReference type="Proteomes" id="UP001347796"/>
    </source>
</evidence>
<evidence type="ECO:0000313" key="1">
    <source>
        <dbReference type="EMBL" id="KAK6183326.1"/>
    </source>
</evidence>
<dbReference type="Proteomes" id="UP001347796">
    <property type="component" value="Unassembled WGS sequence"/>
</dbReference>
<dbReference type="EMBL" id="JAZGQO010000007">
    <property type="protein sequence ID" value="KAK6183326.1"/>
    <property type="molecule type" value="Genomic_DNA"/>
</dbReference>
<organism evidence="1 2">
    <name type="scientific">Patella caerulea</name>
    <name type="common">Rayed Mediterranean limpet</name>
    <dbReference type="NCBI Taxonomy" id="87958"/>
    <lineage>
        <taxon>Eukaryota</taxon>
        <taxon>Metazoa</taxon>
        <taxon>Spiralia</taxon>
        <taxon>Lophotrochozoa</taxon>
        <taxon>Mollusca</taxon>
        <taxon>Gastropoda</taxon>
        <taxon>Patellogastropoda</taxon>
        <taxon>Patelloidea</taxon>
        <taxon>Patellidae</taxon>
        <taxon>Patella</taxon>
    </lineage>
</organism>